<keyword evidence="9" id="KW-0520">NAD</keyword>
<dbReference type="EMBL" id="JBEDNQ010000009">
    <property type="protein sequence ID" value="MEQ3553178.1"/>
    <property type="molecule type" value="Genomic_DNA"/>
</dbReference>
<feature type="region of interest" description="Disordered" evidence="11">
    <location>
        <begin position="364"/>
        <end position="383"/>
    </location>
</feature>
<protein>
    <submittedName>
        <fullName evidence="14">4-hydroxythreonine-4-phosphate dehydrogenase PdxA</fullName>
        <ecNumber evidence="14">1.1.1.262</ecNumber>
    </submittedName>
</protein>
<dbReference type="Gene3D" id="3.40.980.20">
    <property type="entry name" value="Four-carbon acid sugar kinase, nucleotide binding domain"/>
    <property type="match status" value="1"/>
</dbReference>
<feature type="domain" description="Four-carbon acid sugar kinase nucleotide binding" evidence="13">
    <location>
        <begin position="308"/>
        <end position="382"/>
    </location>
</feature>
<keyword evidence="15" id="KW-1185">Reference proteome</keyword>
<keyword evidence="8 14" id="KW-0560">Oxidoreductase</keyword>
<dbReference type="InterPro" id="IPR005255">
    <property type="entry name" value="PdxA_fam"/>
</dbReference>
<dbReference type="InterPro" id="IPR010737">
    <property type="entry name" value="4-carb_acid_sugar_kinase_N"/>
</dbReference>
<dbReference type="Pfam" id="PF07005">
    <property type="entry name" value="SBD_N"/>
    <property type="match status" value="1"/>
</dbReference>
<evidence type="ECO:0000259" key="12">
    <source>
        <dbReference type="Pfam" id="PF07005"/>
    </source>
</evidence>
<evidence type="ECO:0000256" key="3">
    <source>
        <dbReference type="ARBA" id="ARBA00022679"/>
    </source>
</evidence>
<evidence type="ECO:0000256" key="2">
    <source>
        <dbReference type="ARBA" id="ARBA00009464"/>
    </source>
</evidence>
<keyword evidence="6" id="KW-0418">Kinase</keyword>
<keyword evidence="7" id="KW-0067">ATP-binding</keyword>
<sequence>MSRQPVLVLADDLSGAAETAAVLAVPGATATILLDPDAGYREPDGGDDDRDHHGGADLTVVDLHCRTAAPAEAAARTERALDAAPAGTRTFVKIDSLLRGNVAAVVGALAARGPVVLAAALPEAGRTVCDGVVHLDGVPLHATTAWRMEPHPPPEDLRAAAGVTGAAVLGVATLRAGPDAALAAALRTSPVVLCDAESDADLDLIAGAAAAAGIATAGSGGFAAALGRATGRAGLDGGPVAAGPARPVLAVVGSAEPAAARQVTRLLGAGAGELRRRPGDPLPAAAHGAGRPGVTVLRPDPDLRGDPAAVAADLAAAAAVLAGGPDGPHLVLTGGETARRVLDALGIDRLEPLGQVEHGAVRSRTAGGRQVVTRPGSFGGDGSLVAMTRAVTADHDHTHVEDPVRENPHRTQRSEGSRMTATAPQPPVPTGTAAPLPTVAVTMGDAAGIGPEVIVPALVHPDVLARCRPVVVGDAARLRRAAEVLGHSAEIVTVDDVESAEPGPGRVCVLQVGELPADLPWGAVSADAGEGAYRYVAAAAELAVGGRVQAICTAPLNKEALHAAGHRYPGHTELLAYLTGTEEVSMMLSTPTVKVVHVTTHIGLIDAVARIEPGLVERTVRRGHEALVRSGNPTPRIGVCGINPHAGENGLFGYGEEDEKIVPALEVLRADGIDVHGPLPADTAFFLAGRGDYDLIVAMYHDQGHGPVKVLGIENGVNLTVGLPVIRTSVDHGTAFDIAGTGKADPGSMVEALRQAVELASRPVA</sequence>
<evidence type="ECO:0000256" key="9">
    <source>
        <dbReference type="ARBA" id="ARBA00023027"/>
    </source>
</evidence>
<gene>
    <name evidence="14" type="primary">pdxA</name>
    <name evidence="14" type="ORF">WIS52_22135</name>
</gene>
<evidence type="ECO:0000256" key="6">
    <source>
        <dbReference type="ARBA" id="ARBA00022777"/>
    </source>
</evidence>
<dbReference type="EC" id="1.1.1.262" evidence="14"/>
<evidence type="ECO:0000256" key="8">
    <source>
        <dbReference type="ARBA" id="ARBA00023002"/>
    </source>
</evidence>
<dbReference type="PANTHER" id="PTHR30004">
    <property type="entry name" value="4-HYDROXYTHREONINE-4-PHOSPHATE DEHYDROGENASE"/>
    <property type="match status" value="1"/>
</dbReference>
<name>A0ABV1KFF3_9PSEU</name>
<feature type="region of interest" description="Disordered" evidence="11">
    <location>
        <begin position="272"/>
        <end position="294"/>
    </location>
</feature>
<organism evidence="14 15">
    <name type="scientific">Pseudonocardia nematodicida</name>
    <dbReference type="NCBI Taxonomy" id="1206997"/>
    <lineage>
        <taxon>Bacteria</taxon>
        <taxon>Bacillati</taxon>
        <taxon>Actinomycetota</taxon>
        <taxon>Actinomycetes</taxon>
        <taxon>Pseudonocardiales</taxon>
        <taxon>Pseudonocardiaceae</taxon>
        <taxon>Pseudonocardia</taxon>
    </lineage>
</organism>
<evidence type="ECO:0000256" key="4">
    <source>
        <dbReference type="ARBA" id="ARBA00022723"/>
    </source>
</evidence>
<evidence type="ECO:0000256" key="10">
    <source>
        <dbReference type="ARBA" id="ARBA00023277"/>
    </source>
</evidence>
<feature type="domain" description="Four-carbon acid sugar kinase N-terminal" evidence="12">
    <location>
        <begin position="7"/>
        <end position="226"/>
    </location>
</feature>
<feature type="compositionally biased region" description="Basic and acidic residues" evidence="11">
    <location>
        <begin position="38"/>
        <end position="55"/>
    </location>
</feature>
<evidence type="ECO:0000256" key="7">
    <source>
        <dbReference type="ARBA" id="ARBA00022840"/>
    </source>
</evidence>
<evidence type="ECO:0000313" key="14">
    <source>
        <dbReference type="EMBL" id="MEQ3553178.1"/>
    </source>
</evidence>
<evidence type="ECO:0000259" key="13">
    <source>
        <dbReference type="Pfam" id="PF17042"/>
    </source>
</evidence>
<feature type="region of interest" description="Disordered" evidence="11">
    <location>
        <begin position="395"/>
        <end position="431"/>
    </location>
</feature>
<dbReference type="Pfam" id="PF17042">
    <property type="entry name" value="NBD_C"/>
    <property type="match status" value="1"/>
</dbReference>
<dbReference type="InterPro" id="IPR037051">
    <property type="entry name" value="4-carb_acid_sugar_kinase_N_sf"/>
</dbReference>
<evidence type="ECO:0000256" key="11">
    <source>
        <dbReference type="SAM" id="MobiDB-lite"/>
    </source>
</evidence>
<keyword evidence="3" id="KW-0808">Transferase</keyword>
<dbReference type="InterPro" id="IPR042213">
    <property type="entry name" value="NBD_C_sf"/>
</dbReference>
<comment type="caution">
    <text evidence="14">The sequence shown here is derived from an EMBL/GenBank/DDBJ whole genome shotgun (WGS) entry which is preliminary data.</text>
</comment>
<dbReference type="InterPro" id="IPR031475">
    <property type="entry name" value="NBD_C"/>
</dbReference>
<keyword evidence="10" id="KW-0119">Carbohydrate metabolism</keyword>
<evidence type="ECO:0000256" key="1">
    <source>
        <dbReference type="ARBA" id="ARBA00005715"/>
    </source>
</evidence>
<reference evidence="14 15" key="1">
    <citation type="submission" date="2024-03" db="EMBL/GenBank/DDBJ databases">
        <title>Draft genome sequence of Pseudonocardia nematodicida JCM 31783.</title>
        <authorList>
            <person name="Butdee W."/>
            <person name="Duangmal K."/>
        </authorList>
    </citation>
    <scope>NUCLEOTIDE SEQUENCE [LARGE SCALE GENOMIC DNA]</scope>
    <source>
        <strain evidence="14 15">JCM 31783</strain>
    </source>
</reference>
<accession>A0ABV1KFF3</accession>
<dbReference type="RefSeq" id="WP_349300243.1">
    <property type="nucleotide sequence ID" value="NZ_JBEDNQ010000009.1"/>
</dbReference>
<dbReference type="SUPFAM" id="SSF142764">
    <property type="entry name" value="YgbK-like"/>
    <property type="match status" value="1"/>
</dbReference>
<dbReference type="NCBIfam" id="TIGR00557">
    <property type="entry name" value="pdxA"/>
    <property type="match status" value="1"/>
</dbReference>
<dbReference type="Gene3D" id="3.40.50.10840">
    <property type="entry name" value="Putative sugar-binding, N-terminal domain"/>
    <property type="match status" value="1"/>
</dbReference>
<comment type="similarity">
    <text evidence="2">Belongs to the PdxA family. PdxA2 subfamily.</text>
</comment>
<feature type="region of interest" description="Disordered" evidence="11">
    <location>
        <begin position="35"/>
        <end position="56"/>
    </location>
</feature>
<evidence type="ECO:0000313" key="15">
    <source>
        <dbReference type="Proteomes" id="UP001494902"/>
    </source>
</evidence>
<keyword evidence="4" id="KW-0479">Metal-binding</keyword>
<dbReference type="GO" id="GO:0050570">
    <property type="term" value="F:4-hydroxythreonine-4-phosphate dehydrogenase activity"/>
    <property type="evidence" value="ECO:0007669"/>
    <property type="project" value="UniProtKB-EC"/>
</dbReference>
<dbReference type="Proteomes" id="UP001494902">
    <property type="component" value="Unassembled WGS sequence"/>
</dbReference>
<keyword evidence="5" id="KW-0547">Nucleotide-binding</keyword>
<proteinExistence type="inferred from homology"/>
<dbReference type="SUPFAM" id="SSF53659">
    <property type="entry name" value="Isocitrate/Isopropylmalate dehydrogenase-like"/>
    <property type="match status" value="1"/>
</dbReference>
<comment type="similarity">
    <text evidence="1">Belongs to the four-carbon acid sugar kinase family.</text>
</comment>
<dbReference type="Gene3D" id="3.40.718.10">
    <property type="entry name" value="Isopropylmalate Dehydrogenase"/>
    <property type="match status" value="1"/>
</dbReference>
<dbReference type="PANTHER" id="PTHR30004:SF6">
    <property type="entry name" value="D-THREONATE 4-PHOSPHATE DEHYDROGENASE"/>
    <property type="match status" value="1"/>
</dbReference>
<evidence type="ECO:0000256" key="5">
    <source>
        <dbReference type="ARBA" id="ARBA00022741"/>
    </source>
</evidence>
<dbReference type="Pfam" id="PF04166">
    <property type="entry name" value="PdxA"/>
    <property type="match status" value="1"/>
</dbReference>
<feature type="compositionally biased region" description="Basic and acidic residues" evidence="11">
    <location>
        <begin position="395"/>
        <end position="416"/>
    </location>
</feature>